<dbReference type="InterPro" id="IPR037238">
    <property type="entry name" value="YbiA-like_sf"/>
</dbReference>
<dbReference type="EMBL" id="FJOG01000013">
    <property type="protein sequence ID" value="CZR59394.1"/>
    <property type="molecule type" value="Genomic_DNA"/>
</dbReference>
<dbReference type="Proteomes" id="UP000184330">
    <property type="component" value="Unassembled WGS sequence"/>
</dbReference>
<evidence type="ECO:0000259" key="1">
    <source>
        <dbReference type="Pfam" id="PF08719"/>
    </source>
</evidence>
<gene>
    <name evidence="2" type="ORF">PAC_09286</name>
</gene>
<dbReference type="Pfam" id="PF08719">
    <property type="entry name" value="NADAR"/>
    <property type="match status" value="1"/>
</dbReference>
<dbReference type="STRING" id="576137.A0A1L7X2Z7"/>
<evidence type="ECO:0000313" key="3">
    <source>
        <dbReference type="Proteomes" id="UP000184330"/>
    </source>
</evidence>
<dbReference type="AlphaFoldDB" id="A0A1L7X2Z7"/>
<sequence>MRPHQRKNAVKGQKGESAALDPNRPVFFYMPNEGAYGLFCQWHSTRYEVPLASLNWLRTAHPKSTLKSILEDEELGEFTFNSSEQFMMYCKALYFSDPEAGTKILASSDPKEQKRLGREVQGWDDYIWLQVCERVAFEGNWWKFGPNRGWREVLLSTNEREICEASSKDRRWGIGYNEKNAMAYRNKWGSNLLGKALTRVRTKVKERLKEIEEGLRTDWDLPDVSMWGHHEQENEGGELEGR</sequence>
<dbReference type="SUPFAM" id="SSF143990">
    <property type="entry name" value="YbiA-like"/>
    <property type="match status" value="1"/>
</dbReference>
<evidence type="ECO:0000313" key="2">
    <source>
        <dbReference type="EMBL" id="CZR59394.1"/>
    </source>
</evidence>
<feature type="domain" description="NADAR" evidence="1">
    <location>
        <begin position="27"/>
        <end position="204"/>
    </location>
</feature>
<dbReference type="Gene3D" id="1.10.357.40">
    <property type="entry name" value="YbiA-like"/>
    <property type="match status" value="1"/>
</dbReference>
<dbReference type="OrthoDB" id="206452at2759"/>
<dbReference type="NCBIfam" id="TIGR02464">
    <property type="entry name" value="ribofla_fusion"/>
    <property type="match status" value="1"/>
</dbReference>
<accession>A0A1L7X2Z7</accession>
<dbReference type="CDD" id="cd15457">
    <property type="entry name" value="NADAR"/>
    <property type="match status" value="1"/>
</dbReference>
<keyword evidence="3" id="KW-1185">Reference proteome</keyword>
<organism evidence="2 3">
    <name type="scientific">Phialocephala subalpina</name>
    <dbReference type="NCBI Taxonomy" id="576137"/>
    <lineage>
        <taxon>Eukaryota</taxon>
        <taxon>Fungi</taxon>
        <taxon>Dikarya</taxon>
        <taxon>Ascomycota</taxon>
        <taxon>Pezizomycotina</taxon>
        <taxon>Leotiomycetes</taxon>
        <taxon>Helotiales</taxon>
        <taxon>Mollisiaceae</taxon>
        <taxon>Phialocephala</taxon>
        <taxon>Phialocephala fortinii species complex</taxon>
    </lineage>
</organism>
<proteinExistence type="predicted"/>
<dbReference type="InterPro" id="IPR012816">
    <property type="entry name" value="NADAR"/>
</dbReference>
<name>A0A1L7X2Z7_9HELO</name>
<reference evidence="2 3" key="1">
    <citation type="submission" date="2016-03" db="EMBL/GenBank/DDBJ databases">
        <authorList>
            <person name="Ploux O."/>
        </authorList>
    </citation>
    <scope>NUCLEOTIDE SEQUENCE [LARGE SCALE GENOMIC DNA]</scope>
    <source>
        <strain evidence="2 3">UAMH 11012</strain>
    </source>
</reference>
<protein>
    <recommendedName>
        <fullName evidence="1">NADAR domain-containing protein</fullName>
    </recommendedName>
</protein>